<dbReference type="EMBL" id="CP045429">
    <property type="protein sequence ID" value="QPB84656.1"/>
    <property type="molecule type" value="Genomic_DNA"/>
</dbReference>
<name>A0A5S3V1H5_9GAMM</name>
<reference evidence="1 2" key="1">
    <citation type="submission" date="2019-10" db="EMBL/GenBank/DDBJ databases">
        <title>Pseudoalteromonas rubra S4059.</title>
        <authorList>
            <person name="Paulsen S."/>
            <person name="Wang X."/>
        </authorList>
    </citation>
    <scope>NUCLEOTIDE SEQUENCE [LARGE SCALE GENOMIC DNA]</scope>
    <source>
        <strain evidence="1 2">S4059</strain>
    </source>
</reference>
<evidence type="ECO:0000313" key="1">
    <source>
        <dbReference type="EMBL" id="QPB84656.1"/>
    </source>
</evidence>
<sequence>MQRYFNMQDNNITAKSYLDEEVDFIDLIYFILSKWQIILCVSVVAFVATYLGVSQLPNEYKSEVLVSPVSSAKSSPSNSAIGGLAALSGINLGGGDDKTQLALATLESRKFIVDFINEHNLKPAFWAATGWDQSNNELTYDDELYDNDSKSWKESEDGLSFEPSDLQVYAVFLKDFFTITQDKDSSFVTITLTHYSPLFAKETLDKLVDYVNQYFKYKEINDAEKSISYYQNRIETQALESLNQVLYKLIEEEEKKKMMATTREEAMFEVVDPPFIAEYPFFPRKGLFSVLAAVAVLVLTSLVLMLRYILITLSNQRSCQK</sequence>
<dbReference type="Proteomes" id="UP000305729">
    <property type="component" value="Chromosome 1"/>
</dbReference>
<organism evidence="1 2">
    <name type="scientific">Pseudoalteromonas rubra</name>
    <dbReference type="NCBI Taxonomy" id="43658"/>
    <lineage>
        <taxon>Bacteria</taxon>
        <taxon>Pseudomonadati</taxon>
        <taxon>Pseudomonadota</taxon>
        <taxon>Gammaproteobacteria</taxon>
        <taxon>Alteromonadales</taxon>
        <taxon>Pseudoalteromonadaceae</taxon>
        <taxon>Pseudoalteromonas</taxon>
    </lineage>
</organism>
<accession>A0A5S3V1H5</accession>
<proteinExistence type="predicted"/>
<evidence type="ECO:0000313" key="2">
    <source>
        <dbReference type="Proteomes" id="UP000305729"/>
    </source>
</evidence>
<dbReference type="GO" id="GO:0004713">
    <property type="term" value="F:protein tyrosine kinase activity"/>
    <property type="evidence" value="ECO:0007669"/>
    <property type="project" value="TreeGrafter"/>
</dbReference>
<gene>
    <name evidence="1" type="ORF">CWC22_017385</name>
</gene>
<dbReference type="AlphaFoldDB" id="A0A5S3V1H5"/>
<protein>
    <recommendedName>
        <fullName evidence="3">Polysaccharide chain length determinant N-terminal domain-containing protein</fullName>
    </recommendedName>
</protein>
<dbReference type="GO" id="GO:0005886">
    <property type="term" value="C:plasma membrane"/>
    <property type="evidence" value="ECO:0007669"/>
    <property type="project" value="TreeGrafter"/>
</dbReference>
<dbReference type="PANTHER" id="PTHR32309:SF13">
    <property type="entry name" value="FERRIC ENTEROBACTIN TRANSPORT PROTEIN FEPE"/>
    <property type="match status" value="1"/>
</dbReference>
<dbReference type="PANTHER" id="PTHR32309">
    <property type="entry name" value="TYROSINE-PROTEIN KINASE"/>
    <property type="match status" value="1"/>
</dbReference>
<dbReference type="InterPro" id="IPR050445">
    <property type="entry name" value="Bact_polysacc_biosynth/exp"/>
</dbReference>
<evidence type="ECO:0008006" key="3">
    <source>
        <dbReference type="Google" id="ProtNLM"/>
    </source>
</evidence>